<keyword evidence="3" id="KW-0186">Copper</keyword>
<dbReference type="PROSITE" id="PS50857">
    <property type="entry name" value="COX2_CUA"/>
    <property type="match status" value="1"/>
</dbReference>
<dbReference type="Proteomes" id="UP000198856">
    <property type="component" value="Unassembled WGS sequence"/>
</dbReference>
<dbReference type="InterPro" id="IPR008972">
    <property type="entry name" value="Cupredoxin"/>
</dbReference>
<dbReference type="EMBL" id="FNFC01000007">
    <property type="protein sequence ID" value="SDJ68716.1"/>
    <property type="molecule type" value="Genomic_DNA"/>
</dbReference>
<dbReference type="GO" id="GO:0005507">
    <property type="term" value="F:copper ion binding"/>
    <property type="evidence" value="ECO:0007669"/>
    <property type="project" value="InterPro"/>
</dbReference>
<organism evidence="6 7">
    <name type="scientific">Halovenus aranensis</name>
    <dbReference type="NCBI Taxonomy" id="890420"/>
    <lineage>
        <taxon>Archaea</taxon>
        <taxon>Methanobacteriati</taxon>
        <taxon>Methanobacteriota</taxon>
        <taxon>Stenosarchaea group</taxon>
        <taxon>Halobacteria</taxon>
        <taxon>Halobacteriales</taxon>
        <taxon>Haloarculaceae</taxon>
        <taxon>Halovenus</taxon>
    </lineage>
</organism>
<dbReference type="PANTHER" id="PTHR42838">
    <property type="entry name" value="CYTOCHROME C OXIDASE SUBUNIT II"/>
    <property type="match status" value="1"/>
</dbReference>
<dbReference type="InterPro" id="IPR051403">
    <property type="entry name" value="NosZ/Cyto_c_oxidase_sub2"/>
</dbReference>
<dbReference type="InterPro" id="IPR001505">
    <property type="entry name" value="Copper_CuA"/>
</dbReference>
<keyword evidence="4" id="KW-1133">Transmembrane helix</keyword>
<keyword evidence="2" id="KW-0479">Metal-binding</keyword>
<evidence type="ECO:0000256" key="1">
    <source>
        <dbReference type="ARBA" id="ARBA00004196"/>
    </source>
</evidence>
<reference evidence="6 7" key="1">
    <citation type="submission" date="2016-10" db="EMBL/GenBank/DDBJ databases">
        <authorList>
            <person name="de Groot N.N."/>
        </authorList>
    </citation>
    <scope>NUCLEOTIDE SEQUENCE [LARGE SCALE GENOMIC DNA]</scope>
    <source>
        <strain evidence="6 7">IBRC-M10015</strain>
    </source>
</reference>
<dbReference type="GO" id="GO:0004129">
    <property type="term" value="F:cytochrome-c oxidase activity"/>
    <property type="evidence" value="ECO:0007669"/>
    <property type="project" value="InterPro"/>
</dbReference>
<dbReference type="GO" id="GO:0016020">
    <property type="term" value="C:membrane"/>
    <property type="evidence" value="ECO:0007669"/>
    <property type="project" value="InterPro"/>
</dbReference>
<evidence type="ECO:0000256" key="4">
    <source>
        <dbReference type="SAM" id="Phobius"/>
    </source>
</evidence>
<dbReference type="PANTHER" id="PTHR42838:SF2">
    <property type="entry name" value="NITROUS-OXIDE REDUCTASE"/>
    <property type="match status" value="1"/>
</dbReference>
<keyword evidence="4" id="KW-0472">Membrane</keyword>
<dbReference type="PROSITE" id="PS00078">
    <property type="entry name" value="COX2"/>
    <property type="match status" value="1"/>
</dbReference>
<dbReference type="Gene3D" id="2.60.40.420">
    <property type="entry name" value="Cupredoxins - blue copper proteins"/>
    <property type="match status" value="1"/>
</dbReference>
<protein>
    <submittedName>
        <fullName evidence="6">Cytochrome c oxidase subunit 2</fullName>
    </submittedName>
</protein>
<name>A0A1G8VRN2_9EURY</name>
<sequence>MTSPLDPPDGNWWDRAVNRRETIWLGIAGAWSLGIFAWMSGFTRFGDQNPIGETYDVEPEAYAATVDTYEENAETTSTAAIEESRAPTEEERQDVLVPPSKSVYVFPRRFSWGGLPVVLEAGTEYDIHLSSADVQHGFSVRPEESLSQQINLQVFPGTEWVVPMSFDEPGTYQVICNEFCGQGHASMHGTFYVVDPAEYETVTGE</sequence>
<proteinExistence type="predicted"/>
<dbReference type="AlphaFoldDB" id="A0A1G8VRN2"/>
<feature type="domain" description="Cytochrome oxidase subunit II copper A binding" evidence="5">
    <location>
        <begin position="98"/>
        <end position="205"/>
    </location>
</feature>
<evidence type="ECO:0000259" key="5">
    <source>
        <dbReference type="PROSITE" id="PS50857"/>
    </source>
</evidence>
<dbReference type="Pfam" id="PF00116">
    <property type="entry name" value="COX2"/>
    <property type="match status" value="1"/>
</dbReference>
<dbReference type="RefSeq" id="WP_092702051.1">
    <property type="nucleotide sequence ID" value="NZ_FNFC01000007.1"/>
</dbReference>
<evidence type="ECO:0000256" key="2">
    <source>
        <dbReference type="ARBA" id="ARBA00022723"/>
    </source>
</evidence>
<dbReference type="SUPFAM" id="SSF49503">
    <property type="entry name" value="Cupredoxins"/>
    <property type="match status" value="1"/>
</dbReference>
<evidence type="ECO:0000313" key="6">
    <source>
        <dbReference type="EMBL" id="SDJ68716.1"/>
    </source>
</evidence>
<keyword evidence="4" id="KW-0812">Transmembrane</keyword>
<evidence type="ECO:0000256" key="3">
    <source>
        <dbReference type="ARBA" id="ARBA00023008"/>
    </source>
</evidence>
<feature type="transmembrane region" description="Helical" evidence="4">
    <location>
        <begin position="22"/>
        <end position="39"/>
    </location>
</feature>
<comment type="subcellular location">
    <subcellularLocation>
        <location evidence="1">Cell envelope</location>
    </subcellularLocation>
</comment>
<evidence type="ECO:0000313" key="7">
    <source>
        <dbReference type="Proteomes" id="UP000198856"/>
    </source>
</evidence>
<gene>
    <name evidence="6" type="ORF">SAMN05216226_107120</name>
</gene>
<dbReference type="OrthoDB" id="27522at2157"/>
<keyword evidence="7" id="KW-1185">Reference proteome</keyword>
<accession>A0A1G8VRN2</accession>
<dbReference type="STRING" id="890420.SAMN05216226_107120"/>
<dbReference type="InterPro" id="IPR002429">
    <property type="entry name" value="CcO_II-like_C"/>
</dbReference>